<evidence type="ECO:0000256" key="3">
    <source>
        <dbReference type="ARBA" id="ARBA00023242"/>
    </source>
</evidence>
<evidence type="ECO:0000313" key="9">
    <source>
        <dbReference type="Proteomes" id="UP000288716"/>
    </source>
</evidence>
<dbReference type="OrthoDB" id="342264at2759"/>
<evidence type="ECO:0000313" key="8">
    <source>
        <dbReference type="EMBL" id="RWS31158.1"/>
    </source>
</evidence>
<dbReference type="Pfam" id="PF12738">
    <property type="entry name" value="PTCB-BRCT"/>
    <property type="match status" value="2"/>
</dbReference>
<dbReference type="VEuPathDB" id="VectorBase:LDEU000883"/>
<proteinExistence type="predicted"/>
<dbReference type="PANTHER" id="PTHR23196:SF1">
    <property type="entry name" value="PAX-INTERACTING PROTEIN 1"/>
    <property type="match status" value="1"/>
</dbReference>
<dbReference type="InterPro" id="IPR036420">
    <property type="entry name" value="BRCT_dom_sf"/>
</dbReference>
<name>A0A443SUG4_9ACAR</name>
<dbReference type="InterPro" id="IPR001357">
    <property type="entry name" value="BRCT_dom"/>
</dbReference>
<dbReference type="InterPro" id="IPR051579">
    <property type="entry name" value="DDR_Transcriptional_Reg"/>
</dbReference>
<dbReference type="STRING" id="299467.A0A443SUG4"/>
<feature type="domain" description="BRCT" evidence="7">
    <location>
        <begin position="826"/>
        <end position="933"/>
    </location>
</feature>
<keyword evidence="3" id="KW-0539">Nucleus</keyword>
<evidence type="ECO:0000256" key="1">
    <source>
        <dbReference type="ARBA" id="ARBA00004123"/>
    </source>
</evidence>
<feature type="compositionally biased region" description="Polar residues" evidence="6">
    <location>
        <begin position="548"/>
        <end position="565"/>
    </location>
</feature>
<feature type="region of interest" description="Disordered" evidence="6">
    <location>
        <begin position="664"/>
        <end position="684"/>
    </location>
</feature>
<dbReference type="GO" id="GO:0006974">
    <property type="term" value="P:DNA damage response"/>
    <property type="evidence" value="ECO:0007669"/>
    <property type="project" value="UniProtKB-KW"/>
</dbReference>
<dbReference type="GO" id="GO:0044666">
    <property type="term" value="C:MLL3/4 complex"/>
    <property type="evidence" value="ECO:0007669"/>
    <property type="project" value="TreeGrafter"/>
</dbReference>
<comment type="caution">
    <text evidence="8">The sequence shown here is derived from an EMBL/GenBank/DDBJ whole genome shotgun (WGS) entry which is preliminary data.</text>
</comment>
<dbReference type="Pfam" id="PF16589">
    <property type="entry name" value="BRCT_2"/>
    <property type="match status" value="2"/>
</dbReference>
<accession>A0A443SUG4</accession>
<dbReference type="CDD" id="cd17710">
    <property type="entry name" value="BRCT_PAXIP1_rpt2"/>
    <property type="match status" value="1"/>
</dbReference>
<protein>
    <recommendedName>
        <fullName evidence="4">PAX-interacting protein 1</fullName>
    </recommendedName>
    <alternativeName>
        <fullName evidence="5">PAX transactivation activation domain-interacting protein</fullName>
    </alternativeName>
</protein>
<dbReference type="Gene3D" id="3.40.50.10190">
    <property type="entry name" value="BRCT domain"/>
    <property type="match status" value="6"/>
</dbReference>
<feature type="compositionally biased region" description="Low complexity" evidence="6">
    <location>
        <begin position="586"/>
        <end position="597"/>
    </location>
</feature>
<feature type="domain" description="BRCT" evidence="7">
    <location>
        <begin position="107"/>
        <end position="197"/>
    </location>
</feature>
<dbReference type="CDD" id="cd17714">
    <property type="entry name" value="BRCT_PAXIP1_rpt1"/>
    <property type="match status" value="1"/>
</dbReference>
<evidence type="ECO:0000256" key="2">
    <source>
        <dbReference type="ARBA" id="ARBA00022763"/>
    </source>
</evidence>
<feature type="domain" description="BRCT" evidence="7">
    <location>
        <begin position="1186"/>
        <end position="1267"/>
    </location>
</feature>
<evidence type="ECO:0000256" key="4">
    <source>
        <dbReference type="ARBA" id="ARBA00023858"/>
    </source>
</evidence>
<dbReference type="Pfam" id="PF00533">
    <property type="entry name" value="BRCT"/>
    <property type="match status" value="1"/>
</dbReference>
<evidence type="ECO:0000256" key="6">
    <source>
        <dbReference type="SAM" id="MobiDB-lite"/>
    </source>
</evidence>
<dbReference type="Pfam" id="PF16770">
    <property type="entry name" value="RTT107_BRCT_5"/>
    <property type="match status" value="1"/>
</dbReference>
<feature type="region of interest" description="Disordered" evidence="6">
    <location>
        <begin position="548"/>
        <end position="601"/>
    </location>
</feature>
<comment type="subcellular location">
    <subcellularLocation>
        <location evidence="1">Nucleus</location>
    </subcellularLocation>
</comment>
<dbReference type="PROSITE" id="PS50172">
    <property type="entry name" value="BRCT"/>
    <property type="match status" value="4"/>
</dbReference>
<organism evidence="8 9">
    <name type="scientific">Leptotrombidium deliense</name>
    <dbReference type="NCBI Taxonomy" id="299467"/>
    <lineage>
        <taxon>Eukaryota</taxon>
        <taxon>Metazoa</taxon>
        <taxon>Ecdysozoa</taxon>
        <taxon>Arthropoda</taxon>
        <taxon>Chelicerata</taxon>
        <taxon>Arachnida</taxon>
        <taxon>Acari</taxon>
        <taxon>Acariformes</taxon>
        <taxon>Trombidiformes</taxon>
        <taxon>Prostigmata</taxon>
        <taxon>Anystina</taxon>
        <taxon>Parasitengona</taxon>
        <taxon>Trombiculoidea</taxon>
        <taxon>Trombiculidae</taxon>
        <taxon>Leptotrombidium</taxon>
    </lineage>
</organism>
<dbReference type="SUPFAM" id="SSF52113">
    <property type="entry name" value="BRCT domain"/>
    <property type="match status" value="5"/>
</dbReference>
<sequence>MFNNTGCISDGQADSKSVKSGLFVGVQFCLCEDVDNIEEVKKILVEGGGKHVNYLSDIVTHLIADNAEHQDVSEAVEIFEKTVVSSRWVWSCANANALLPTNAFSPLKTQLFSNIVVCVSNVSPQDADSLWAMITYNGGTFQLHLDVKCTHLIATKPEGSKYDKALATCDRIKIVTPDWVIDSVKSKTRCDEELYHPRLLILPNSRSEILTGNDCGSSKTTINEANDNALVAIPTAQVTLRTVSLPPSTIITTLPITHTSVPQVTGPRRQIRVFLPPQRLPMMQIQQNRAQLQQVRTQLCSNTVTAAETQQLMQSNSEEQEKFLKQMQHLPNTNISQSVAVTTQQPRHVYLALQQQPHIRQQQLSFIHIRQQQLLSLQQTQQNQNSEFQSHDNQQAANELSQEVQIPMKPPNVILQQRIQPPVQLQQIGQSQPQQQIQQGQVIVPINQHQQTPQTISSTQQPIRMLQGQPFIQLQRPLQQTHLQQQCQTSIRTPQQIVFHQNQIMQQSLQRPQIQTLQQIYSQHQQQTNPLSHPQVPRVPQLRVQPSYQIQRTQQRSQIPTSLSGQRVFMKPPPQYPFQQISDGISQPNRQQSPQQRLTWSPQETQAITNQTQLVRPPQMVASPSVSSGTQVLQWQQQELAKKHLTNQQPTVRLLQSTQRLQFPLGSSDQVRQPSSTPSTTRTLQSAATVTNVLSTMPSQVTAVGTSTCCVTSTTCAIVTPKTKTALANLLNTRLQNNAFGGGVHKISNDVNTTGATINGSQVSSHSGDGSSAPVTAVASDAPFSLVNKLSSVGSQAVSVSNVDHSKAHLEPQEKFFGYEPKVTLPAELCLVGCTFCIVEYESCSFKMDSSMRKMCKKVIAEHGGEFEETYTSKCTHVICETQQNSVVQQTSVTHCTRSACPIRICETMKALKDGKRVITIFWLEDVLELKKLKPPWKGWHLPKSFSSDKAPCESHIITTTNFTEDERSQIKLICKLVGAKYTSYMCNKNTILICKSMIMTLDLHTVTYIILEGKKFRKAVEWGLIIVNLQWLHDILLTSNPNEILSAVDVHKYKKFDLKDHFEFNISIVRHLMTAWKSPISLPNDLPSRIANLKVIVKPSTANPTVEDQSCIVKPSELQAKEIDVNVDVEKSLTKEPIGQPPLKKLKVASSDEELLSTVTMNRLPPPPPLMPAPYLSSSNPENCRIKVMFTGLGQQQVEIFKQIVIKLGARVTSNYLECTHLVVSGVKRTVKFLCSFNYADYILTQKWIEDSEKQNQLLNENGYWIDDANGEEHFKFSVRDSLERRKERACLLFKDHVFYITKSCIPSPKLLTQIVSSAGGLTTEKPPNSGQLNSMKKRDQNFVVITCPDDIHLCDRFFFNKILVNISCTMFIVTAVVNTEFIMSNVLKQELDYSSYEFEKKIS</sequence>
<dbReference type="PANTHER" id="PTHR23196">
    <property type="entry name" value="PAX TRANSCRIPTION ACTIVATION DOMAIN INTERACTING PROTEIN"/>
    <property type="match status" value="1"/>
</dbReference>
<dbReference type="CDD" id="cd17711">
    <property type="entry name" value="BRCT_PAXIP1_rpt3"/>
    <property type="match status" value="1"/>
</dbReference>
<feature type="compositionally biased region" description="Low complexity" evidence="6">
    <location>
        <begin position="672"/>
        <end position="684"/>
    </location>
</feature>
<feature type="domain" description="BRCT" evidence="7">
    <location>
        <begin position="18"/>
        <end position="106"/>
    </location>
</feature>
<evidence type="ECO:0000256" key="5">
    <source>
        <dbReference type="ARBA" id="ARBA00030146"/>
    </source>
</evidence>
<dbReference type="Proteomes" id="UP000288716">
    <property type="component" value="Unassembled WGS sequence"/>
</dbReference>
<dbReference type="EMBL" id="NCKV01000256">
    <property type="protein sequence ID" value="RWS31158.1"/>
    <property type="molecule type" value="Genomic_DNA"/>
</dbReference>
<keyword evidence="2" id="KW-0227">DNA damage</keyword>
<evidence type="ECO:0000259" key="7">
    <source>
        <dbReference type="PROSITE" id="PS50172"/>
    </source>
</evidence>
<gene>
    <name evidence="8" type="ORF">B4U80_05188</name>
</gene>
<reference evidence="8 9" key="1">
    <citation type="journal article" date="2018" name="Gigascience">
        <title>Genomes of trombidid mites reveal novel predicted allergens and laterally-transferred genes associated with secondary metabolism.</title>
        <authorList>
            <person name="Dong X."/>
            <person name="Chaisiri K."/>
            <person name="Xia D."/>
            <person name="Armstrong S.D."/>
            <person name="Fang Y."/>
            <person name="Donnelly M.J."/>
            <person name="Kadowaki T."/>
            <person name="McGarry J.W."/>
            <person name="Darby A.C."/>
            <person name="Makepeace B.L."/>
        </authorList>
    </citation>
    <scope>NUCLEOTIDE SEQUENCE [LARGE SCALE GENOMIC DNA]</scope>
    <source>
        <strain evidence="8">UoL-UT</strain>
    </source>
</reference>
<keyword evidence="9" id="KW-1185">Reference proteome</keyword>
<dbReference type="SMART" id="SM00292">
    <property type="entry name" value="BRCT"/>
    <property type="match status" value="5"/>
</dbReference>